<name>A0ABW7AAM3_9ACTN</name>
<comment type="caution">
    <text evidence="3">The sequence shown here is derived from an EMBL/GenBank/DDBJ whole genome shotgun (WGS) entry which is preliminary data.</text>
</comment>
<dbReference type="InterPro" id="IPR005079">
    <property type="entry name" value="Peptidase_C45_hydrolase"/>
</dbReference>
<dbReference type="RefSeq" id="WP_393165396.1">
    <property type="nucleotide sequence ID" value="NZ_JBICRM010000007.1"/>
</dbReference>
<sequence length="355" mass="37670">MTFPTFISTQTEPRARGKELGTHRRKEIAANFAGYTDLFAVAGAAPGQVRAWGEQALDRGAAWAPHLADEIAGIAAGAGLEPWQVAVVNARTEILAAIDAVGEGECSTSVVLPGAGAPPRTVQTWDWHDHLRDAPMLWELEPRPGHVVRTFTEAGALAKIGISGAGLGVHFNILRHDSDSADPGVPVHLIARRILDEAATVEEAADIARSATVSASTVITAVTATEAASIEISPAGVAVIPPEPGGVLLHCNHFLDPALAVGERHATERPGTYVRFQHLREHVEGLADDDLTTRAHAMLSHGPDQAPVCAHPDPQEPINQRWETLATIGLDLPAGRLRVHQGGPCQVTEATWQTF</sequence>
<dbReference type="InterPro" id="IPR047801">
    <property type="entry name" value="Peptidase_C45"/>
</dbReference>
<feature type="domain" description="Peptidase C45 hydrolase" evidence="2">
    <location>
        <begin position="122"/>
        <end position="339"/>
    </location>
</feature>
<protein>
    <submittedName>
        <fullName evidence="3">C45 family autoproteolytic acyltransferase/hydrolase</fullName>
    </submittedName>
</protein>
<evidence type="ECO:0000313" key="4">
    <source>
        <dbReference type="Proteomes" id="UP001603978"/>
    </source>
</evidence>
<evidence type="ECO:0000313" key="3">
    <source>
        <dbReference type="EMBL" id="MFG1704402.1"/>
    </source>
</evidence>
<keyword evidence="3" id="KW-0808">Transferase</keyword>
<dbReference type="EMBL" id="JBICRM010000007">
    <property type="protein sequence ID" value="MFG1704402.1"/>
    <property type="molecule type" value="Genomic_DNA"/>
</dbReference>
<dbReference type="Gene3D" id="3.60.60.10">
    <property type="entry name" value="Penicillin V Acylase, Chain A"/>
    <property type="match status" value="1"/>
</dbReference>
<dbReference type="Pfam" id="PF03417">
    <property type="entry name" value="AAT"/>
    <property type="match status" value="1"/>
</dbReference>
<dbReference type="PANTHER" id="PTHR34180">
    <property type="entry name" value="PEPTIDASE C45"/>
    <property type="match status" value="1"/>
</dbReference>
<feature type="region of interest" description="Disordered" evidence="1">
    <location>
        <begin position="1"/>
        <end position="21"/>
    </location>
</feature>
<reference evidence="3 4" key="1">
    <citation type="submission" date="2024-10" db="EMBL/GenBank/DDBJ databases">
        <authorList>
            <person name="Topkara A.R."/>
            <person name="Saygin H."/>
        </authorList>
    </citation>
    <scope>NUCLEOTIDE SEQUENCE [LARGE SCALE GENOMIC DNA]</scope>
    <source>
        <strain evidence="3 4">M3C6</strain>
    </source>
</reference>
<proteinExistence type="predicted"/>
<evidence type="ECO:0000256" key="1">
    <source>
        <dbReference type="SAM" id="MobiDB-lite"/>
    </source>
</evidence>
<dbReference type="NCBIfam" id="NF040521">
    <property type="entry name" value="C45_proenzyme"/>
    <property type="match status" value="1"/>
</dbReference>
<organism evidence="3 4">
    <name type="scientific">Nonomuraea marmarensis</name>
    <dbReference type="NCBI Taxonomy" id="3351344"/>
    <lineage>
        <taxon>Bacteria</taxon>
        <taxon>Bacillati</taxon>
        <taxon>Actinomycetota</taxon>
        <taxon>Actinomycetes</taxon>
        <taxon>Streptosporangiales</taxon>
        <taxon>Streptosporangiaceae</taxon>
        <taxon>Nonomuraea</taxon>
    </lineage>
</organism>
<accession>A0ABW7AAM3</accession>
<dbReference type="Gene3D" id="1.10.10.2120">
    <property type="match status" value="1"/>
</dbReference>
<dbReference type="InterPro" id="IPR047794">
    <property type="entry name" value="C45_proenzyme-like"/>
</dbReference>
<gene>
    <name evidence="3" type="ORF">ACFLIM_14520</name>
</gene>
<keyword evidence="3" id="KW-0012">Acyltransferase</keyword>
<dbReference type="Proteomes" id="UP001603978">
    <property type="component" value="Unassembled WGS sequence"/>
</dbReference>
<evidence type="ECO:0000259" key="2">
    <source>
        <dbReference type="Pfam" id="PF03417"/>
    </source>
</evidence>
<dbReference type="GO" id="GO:0016746">
    <property type="term" value="F:acyltransferase activity"/>
    <property type="evidence" value="ECO:0007669"/>
    <property type="project" value="UniProtKB-KW"/>
</dbReference>
<keyword evidence="4" id="KW-1185">Reference proteome</keyword>
<feature type="compositionally biased region" description="Polar residues" evidence="1">
    <location>
        <begin position="1"/>
        <end position="12"/>
    </location>
</feature>
<dbReference type="PANTHER" id="PTHR34180:SF1">
    <property type="entry name" value="BETA-ALANYL-DOPAMINE_CARCININE HYDROLASE"/>
    <property type="match status" value="1"/>
</dbReference>